<name>A0A848LTS2_9BACT</name>
<dbReference type="Pfam" id="PF13386">
    <property type="entry name" value="DsbD_2"/>
    <property type="match status" value="1"/>
</dbReference>
<feature type="domain" description="Urease accessory protein UreH-like transmembrane" evidence="3">
    <location>
        <begin position="28"/>
        <end position="220"/>
    </location>
</feature>
<evidence type="ECO:0000256" key="1">
    <source>
        <dbReference type="SAM" id="Phobius"/>
    </source>
</evidence>
<dbReference type="Proteomes" id="UP000518300">
    <property type="component" value="Unassembled WGS sequence"/>
</dbReference>
<feature type="transmembrane region" description="Helical" evidence="1">
    <location>
        <begin position="175"/>
        <end position="196"/>
    </location>
</feature>
<feature type="signal peptide" evidence="2">
    <location>
        <begin position="1"/>
        <end position="22"/>
    </location>
</feature>
<dbReference type="InterPro" id="IPR039447">
    <property type="entry name" value="UreH-like_TM_dom"/>
</dbReference>
<dbReference type="RefSeq" id="WP_169350268.1">
    <property type="nucleotide sequence ID" value="NZ_JABBJJ010000293.1"/>
</dbReference>
<keyword evidence="1" id="KW-1133">Transmembrane helix</keyword>
<reference evidence="4 5" key="1">
    <citation type="submission" date="2020-04" db="EMBL/GenBank/DDBJ databases">
        <title>Draft genome of Pyxidicoccus fallax type strain.</title>
        <authorList>
            <person name="Whitworth D.E."/>
        </authorList>
    </citation>
    <scope>NUCLEOTIDE SEQUENCE [LARGE SCALE GENOMIC DNA]</scope>
    <source>
        <strain evidence="4 5">DSM 14698</strain>
    </source>
</reference>
<keyword evidence="1" id="KW-0812">Transmembrane</keyword>
<feature type="transmembrane region" description="Helical" evidence="1">
    <location>
        <begin position="71"/>
        <end position="93"/>
    </location>
</feature>
<evidence type="ECO:0000256" key="2">
    <source>
        <dbReference type="SAM" id="SignalP"/>
    </source>
</evidence>
<evidence type="ECO:0000313" key="4">
    <source>
        <dbReference type="EMBL" id="NMO21069.1"/>
    </source>
</evidence>
<dbReference type="PANTHER" id="PTHR42208:SF1">
    <property type="entry name" value="HEAVY METAL TRANSPORTER"/>
    <property type="match status" value="1"/>
</dbReference>
<dbReference type="EMBL" id="JABBJJ010000293">
    <property type="protein sequence ID" value="NMO21069.1"/>
    <property type="molecule type" value="Genomic_DNA"/>
</dbReference>
<keyword evidence="5" id="KW-1185">Reference proteome</keyword>
<keyword evidence="2" id="KW-0732">Signal</keyword>
<proteinExistence type="predicted"/>
<protein>
    <submittedName>
        <fullName evidence="4">Sulfite exporter TauE/SafE family protein</fullName>
    </submittedName>
</protein>
<dbReference type="AlphaFoldDB" id="A0A848LTS2"/>
<keyword evidence="1" id="KW-0472">Membrane</keyword>
<organism evidence="4 5">
    <name type="scientific">Pyxidicoccus fallax</name>
    <dbReference type="NCBI Taxonomy" id="394095"/>
    <lineage>
        <taxon>Bacteria</taxon>
        <taxon>Pseudomonadati</taxon>
        <taxon>Myxococcota</taxon>
        <taxon>Myxococcia</taxon>
        <taxon>Myxococcales</taxon>
        <taxon>Cystobacterineae</taxon>
        <taxon>Myxococcaceae</taxon>
        <taxon>Pyxidicoccus</taxon>
    </lineage>
</organism>
<gene>
    <name evidence="4" type="ORF">HG543_40405</name>
</gene>
<sequence length="239" mass="23847">MPLETTAISSLLAAFPPSPAVAAGALGALTVGLTGSVHCLLMCGPLACAGLPTVPGPERRRAVLAYQGARVAAYALVGGALGALGGGVTQALAVSTRPYLPWLMAAALVASALEVGKRLRPLPGLSHVARAVARWGAKFSWTGRAGAMGAVTPLLPCGLLYGVFAAALASGSLGGGALVLGAFAVGGLPALLGAQLQVGLWKHRPRVVSFLLQRAVPLVAAALLIYRAVGTASGQPRCH</sequence>
<feature type="chain" id="PRO_5032535033" evidence="2">
    <location>
        <begin position="23"/>
        <end position="239"/>
    </location>
</feature>
<dbReference type="PANTHER" id="PTHR42208">
    <property type="entry name" value="HEAVY METAL TRANSPORTER-RELATED"/>
    <property type="match status" value="1"/>
</dbReference>
<evidence type="ECO:0000259" key="3">
    <source>
        <dbReference type="Pfam" id="PF13386"/>
    </source>
</evidence>
<evidence type="ECO:0000313" key="5">
    <source>
        <dbReference type="Proteomes" id="UP000518300"/>
    </source>
</evidence>
<feature type="transmembrane region" description="Helical" evidence="1">
    <location>
        <begin position="208"/>
        <end position="229"/>
    </location>
</feature>
<comment type="caution">
    <text evidence="4">The sequence shown here is derived from an EMBL/GenBank/DDBJ whole genome shotgun (WGS) entry which is preliminary data.</text>
</comment>
<feature type="transmembrane region" description="Helical" evidence="1">
    <location>
        <begin position="147"/>
        <end position="169"/>
    </location>
</feature>
<accession>A0A848LTS2</accession>